<keyword evidence="3" id="KW-0949">S-adenosyl-L-methionine</keyword>
<evidence type="ECO:0000256" key="4">
    <source>
        <dbReference type="ARBA" id="ARBA00022747"/>
    </source>
</evidence>
<evidence type="ECO:0000256" key="2">
    <source>
        <dbReference type="ARBA" id="ARBA00022679"/>
    </source>
</evidence>
<evidence type="ECO:0000313" key="7">
    <source>
        <dbReference type="EMBL" id="RJT90351.1"/>
    </source>
</evidence>
<dbReference type="Pfam" id="PF02384">
    <property type="entry name" value="N6_Mtase"/>
    <property type="match status" value="1"/>
</dbReference>
<protein>
    <submittedName>
        <fullName evidence="7">SAM-dependent methyltransferase</fullName>
    </submittedName>
</protein>
<proteinExistence type="predicted"/>
<reference evidence="7 8" key="1">
    <citation type="submission" date="2018-09" db="EMBL/GenBank/DDBJ databases">
        <title>Novel species of Cryobacterium.</title>
        <authorList>
            <person name="Liu Q."/>
            <person name="Xin Y.-H."/>
        </authorList>
    </citation>
    <scope>NUCLEOTIDE SEQUENCE [LARGE SCALE GENOMIC DNA]</scope>
    <source>
        <strain evidence="7 8">Hh39</strain>
    </source>
</reference>
<dbReference type="PRINTS" id="PR00507">
    <property type="entry name" value="N12N6MTFRASE"/>
</dbReference>
<comment type="caution">
    <text evidence="7">The sequence shown here is derived from an EMBL/GenBank/DDBJ whole genome shotgun (WGS) entry which is preliminary data.</text>
</comment>
<organism evidence="7 8">
    <name type="scientific">Cryobacterium melibiosiphilum</name>
    <dbReference type="NCBI Taxonomy" id="995039"/>
    <lineage>
        <taxon>Bacteria</taxon>
        <taxon>Bacillati</taxon>
        <taxon>Actinomycetota</taxon>
        <taxon>Actinomycetes</taxon>
        <taxon>Micrococcales</taxon>
        <taxon>Microbacteriaceae</taxon>
        <taxon>Cryobacterium</taxon>
    </lineage>
</organism>
<dbReference type="GO" id="GO:0008170">
    <property type="term" value="F:N-methyltransferase activity"/>
    <property type="evidence" value="ECO:0007669"/>
    <property type="project" value="InterPro"/>
</dbReference>
<dbReference type="GO" id="GO:0009307">
    <property type="term" value="P:DNA restriction-modification system"/>
    <property type="evidence" value="ECO:0007669"/>
    <property type="project" value="UniProtKB-KW"/>
</dbReference>
<dbReference type="PROSITE" id="PS00092">
    <property type="entry name" value="N6_MTASE"/>
    <property type="match status" value="1"/>
</dbReference>
<keyword evidence="1 7" id="KW-0489">Methyltransferase</keyword>
<dbReference type="EMBL" id="QZVS01000061">
    <property type="protein sequence ID" value="RJT90351.1"/>
    <property type="molecule type" value="Genomic_DNA"/>
</dbReference>
<keyword evidence="2 7" id="KW-0808">Transferase</keyword>
<dbReference type="SUPFAM" id="SSF53335">
    <property type="entry name" value="S-adenosyl-L-methionine-dependent methyltransferases"/>
    <property type="match status" value="1"/>
</dbReference>
<dbReference type="Pfam" id="PF22837">
    <property type="entry name" value="M_Eco57I_C"/>
    <property type="match status" value="1"/>
</dbReference>
<evidence type="ECO:0000256" key="1">
    <source>
        <dbReference type="ARBA" id="ARBA00022603"/>
    </source>
</evidence>
<evidence type="ECO:0000259" key="5">
    <source>
        <dbReference type="Pfam" id="PF02384"/>
    </source>
</evidence>
<dbReference type="InterPro" id="IPR050953">
    <property type="entry name" value="N4_N6_ade-DNA_methylase"/>
</dbReference>
<accession>A0A3A5MMT2</accession>
<dbReference type="GO" id="GO:0009007">
    <property type="term" value="F:site-specific DNA-methyltransferase (adenine-specific) activity"/>
    <property type="evidence" value="ECO:0007669"/>
    <property type="project" value="UniProtKB-EC"/>
</dbReference>
<dbReference type="Proteomes" id="UP000272015">
    <property type="component" value="Unassembled WGS sequence"/>
</dbReference>
<dbReference type="PANTHER" id="PTHR33841:SF5">
    <property type="entry name" value="DNA METHYLASE (MODIFICATION METHYLASE) (METHYLTRANSFERASE)-RELATED"/>
    <property type="match status" value="1"/>
</dbReference>
<dbReference type="PANTHER" id="PTHR33841">
    <property type="entry name" value="DNA METHYLTRANSFERASE YEEA-RELATED"/>
    <property type="match status" value="1"/>
</dbReference>
<dbReference type="AlphaFoldDB" id="A0A3A5MMT2"/>
<sequence length="554" mass="60633">MTLAPLHPADTPELRKARGAFFTPQPIVRFIADWALRDAADAVFEPSAGDAEFLVEAVRRLRELSDNPTFKPTVHGVEIHKHSAQVGRSRVREAGGRPRIQVNDFFMVNSEKKYAAVIGNPPFVRYQDWSGVSRLRSREAALRAGVSLTGLASSWAAFVIQGSSILRDGGRLGLVLPAELLSVNYAAPVRQFLFDHFRSLEIVLFEEQVFPEAEADVVLLLADGYNQGPTDHATIRQAKNAAGLTVLENGMQWAPIDPAGKWTGAGLVPPAATMPLARLVDGESFVDLESWGDTTLGMVTGNNRYFALSPARIKELGIHRNELLRLSPPGSSHLRGLVLSDDMLTRLGRDGKATRLFYPAAMPSAAAQSYIDAGHAAGVDQAYKCQVRKTWYRVPLVAPADLLLTCMNADTPRLTTNLAGVRHLNSIHGVYLKKDLRDLGRELLPLASLNSITLLNAEMVGRAYGGGILKLEPKEADQWMMPAPELVRTRAAALRAIRDRVARKLQAGQLLAAVRLVDQALLLEAGHLAVEEIEHVRAAHAELTRRRTTRGKRG</sequence>
<dbReference type="RefSeq" id="WP_119972078.1">
    <property type="nucleotide sequence ID" value="NZ_JBHSQA010000020.1"/>
</dbReference>
<gene>
    <name evidence="7" type="ORF">D6T64_04185</name>
</gene>
<feature type="domain" description="DNA methylase adenine-specific" evidence="5">
    <location>
        <begin position="14"/>
        <end position="221"/>
    </location>
</feature>
<evidence type="ECO:0000259" key="6">
    <source>
        <dbReference type="Pfam" id="PF22837"/>
    </source>
</evidence>
<dbReference type="GO" id="GO:0003677">
    <property type="term" value="F:DNA binding"/>
    <property type="evidence" value="ECO:0007669"/>
    <property type="project" value="InterPro"/>
</dbReference>
<dbReference type="GO" id="GO:0032259">
    <property type="term" value="P:methylation"/>
    <property type="evidence" value="ECO:0007669"/>
    <property type="project" value="UniProtKB-KW"/>
</dbReference>
<evidence type="ECO:0000313" key="8">
    <source>
        <dbReference type="Proteomes" id="UP000272015"/>
    </source>
</evidence>
<dbReference type="InterPro" id="IPR054520">
    <property type="entry name" value="M_Eco57I_C"/>
</dbReference>
<dbReference type="InterPro" id="IPR003356">
    <property type="entry name" value="DNA_methylase_A-5"/>
</dbReference>
<dbReference type="OrthoDB" id="32195at2"/>
<dbReference type="InterPro" id="IPR029063">
    <property type="entry name" value="SAM-dependent_MTases_sf"/>
</dbReference>
<evidence type="ECO:0000256" key="3">
    <source>
        <dbReference type="ARBA" id="ARBA00022691"/>
    </source>
</evidence>
<feature type="domain" description="Type II methyltransferase M.Eco57I C-terminal" evidence="6">
    <location>
        <begin position="260"/>
        <end position="522"/>
    </location>
</feature>
<name>A0A3A5MMT2_9MICO</name>
<keyword evidence="8" id="KW-1185">Reference proteome</keyword>
<keyword evidence="4" id="KW-0680">Restriction system</keyword>
<dbReference type="InterPro" id="IPR002052">
    <property type="entry name" value="DNA_methylase_N6_adenine_CS"/>
</dbReference>
<dbReference type="Gene3D" id="3.40.50.150">
    <property type="entry name" value="Vaccinia Virus protein VP39"/>
    <property type="match status" value="1"/>
</dbReference>